<dbReference type="InterPro" id="IPR005674">
    <property type="entry name" value="CocE/Ser_esterase"/>
</dbReference>
<evidence type="ECO:0000313" key="3">
    <source>
        <dbReference type="EMBL" id="MBB4683126.1"/>
    </source>
</evidence>
<dbReference type="SUPFAM" id="SSF49785">
    <property type="entry name" value="Galactose-binding domain-like"/>
    <property type="match status" value="1"/>
</dbReference>
<sequence>MPARSRKLLFGTLAIVVLAVAVLATTLVATQPSQAAGSFGSYRPRQEYTEQVTESFYLPMRDGTRLAVRLDRPAVAGRAADGKFPVLWQHSLSIDRKPEDGAGPKTGGIQTMPTLTAYGYVVVQVARRGNGQSFGVRRGYNDRLEAGDAYEVTEWLAQQPWSDGNVGIYGCSNTGDAAMHALTVRPPHLKAVLAGCFSWDKYDAWRVGGISAQWGFGPSRTVEQDLENNPVDGDDDKTLLRQAAIEHQKSTVLADMWREMPYRDSYSPLVSSKFWSEGSVGSYADQIRASHVPVYVMGGWRDELRGQGIATLLNVPGSRLLIGPWKHCENAGFALVEEAHRFFDEHLKDVDTGIDHEPRIRYATPDSDAADATGLTWKAAETWPPAGTTSSAMPLDARSFTVRTGVQCPTDPGSGSTIQPCPIPEAGASWAGKPLGADRELTGTPVVDLTVRLNRPDAHIFAYLEDVGPDGKTTVITEGRQQVSLRAKQPAPYTLPAGVPWHRAYTQDSRPLAAGESAQLHFAMLPTSYLVRGGHHLQVTVTGYDPRETGVLPDADGARIEVLNGSAVELPSASGK</sequence>
<comment type="caution">
    <text evidence="3">The sequence shown here is derived from an EMBL/GenBank/DDBJ whole genome shotgun (WGS) entry which is preliminary data.</text>
</comment>
<dbReference type="RefSeq" id="WP_184777453.1">
    <property type="nucleotide sequence ID" value="NZ_JACHMG010000001.1"/>
</dbReference>
<dbReference type="NCBIfam" id="TIGR00976">
    <property type="entry name" value="CocE_NonD"/>
    <property type="match status" value="1"/>
</dbReference>
<proteinExistence type="predicted"/>
<evidence type="ECO:0000259" key="2">
    <source>
        <dbReference type="SMART" id="SM00939"/>
    </source>
</evidence>
<dbReference type="GO" id="GO:0008239">
    <property type="term" value="F:dipeptidyl-peptidase activity"/>
    <property type="evidence" value="ECO:0007669"/>
    <property type="project" value="InterPro"/>
</dbReference>
<dbReference type="InterPro" id="IPR013736">
    <property type="entry name" value="Xaa-Pro_dipept_C"/>
</dbReference>
<keyword evidence="4" id="KW-1185">Reference proteome</keyword>
<protein>
    <submittedName>
        <fullName evidence="3">Putative acyl esterase</fullName>
    </submittedName>
</protein>
<accession>A0A840ILE1</accession>
<organism evidence="3 4">
    <name type="scientific">Amycolatopsis jiangsuensis</name>
    <dbReference type="NCBI Taxonomy" id="1181879"/>
    <lineage>
        <taxon>Bacteria</taxon>
        <taxon>Bacillati</taxon>
        <taxon>Actinomycetota</taxon>
        <taxon>Actinomycetes</taxon>
        <taxon>Pseudonocardiales</taxon>
        <taxon>Pseudonocardiaceae</taxon>
        <taxon>Amycolatopsis</taxon>
    </lineage>
</organism>
<gene>
    <name evidence="3" type="ORF">BJY18_000611</name>
</gene>
<feature type="domain" description="Xaa-Pro dipeptidyl-peptidase C-terminal" evidence="2">
    <location>
        <begin position="340"/>
        <end position="561"/>
    </location>
</feature>
<dbReference type="Proteomes" id="UP000581769">
    <property type="component" value="Unassembled WGS sequence"/>
</dbReference>
<dbReference type="InterPro" id="IPR008979">
    <property type="entry name" value="Galactose-bd-like_sf"/>
</dbReference>
<dbReference type="Gene3D" id="1.10.3020.10">
    <property type="entry name" value="alpha-amino acid ester hydrolase ( Helical cap domain)"/>
    <property type="match status" value="1"/>
</dbReference>
<dbReference type="SUPFAM" id="SSF53474">
    <property type="entry name" value="alpha/beta-Hydrolases"/>
    <property type="match status" value="1"/>
</dbReference>
<keyword evidence="1" id="KW-0378">Hydrolase</keyword>
<evidence type="ECO:0000313" key="4">
    <source>
        <dbReference type="Proteomes" id="UP000581769"/>
    </source>
</evidence>
<dbReference type="Pfam" id="PF02129">
    <property type="entry name" value="Peptidase_S15"/>
    <property type="match status" value="1"/>
</dbReference>
<dbReference type="AlphaFoldDB" id="A0A840ILE1"/>
<reference evidence="3 4" key="1">
    <citation type="submission" date="2020-08" db="EMBL/GenBank/DDBJ databases">
        <title>Sequencing the genomes of 1000 actinobacteria strains.</title>
        <authorList>
            <person name="Klenk H.-P."/>
        </authorList>
    </citation>
    <scope>NUCLEOTIDE SEQUENCE [LARGE SCALE GENOMIC DNA]</scope>
    <source>
        <strain evidence="3 4">DSM 45859</strain>
    </source>
</reference>
<evidence type="ECO:0000256" key="1">
    <source>
        <dbReference type="ARBA" id="ARBA00022801"/>
    </source>
</evidence>
<dbReference type="Pfam" id="PF08530">
    <property type="entry name" value="PepX_C"/>
    <property type="match status" value="1"/>
</dbReference>
<dbReference type="Gene3D" id="2.60.120.260">
    <property type="entry name" value="Galactose-binding domain-like"/>
    <property type="match status" value="1"/>
</dbReference>
<dbReference type="InterPro" id="IPR000383">
    <property type="entry name" value="Xaa-Pro-like_dom"/>
</dbReference>
<dbReference type="InterPro" id="IPR029058">
    <property type="entry name" value="AB_hydrolase_fold"/>
</dbReference>
<name>A0A840ILE1_9PSEU</name>
<dbReference type="EMBL" id="JACHMG010000001">
    <property type="protein sequence ID" value="MBB4683126.1"/>
    <property type="molecule type" value="Genomic_DNA"/>
</dbReference>
<dbReference type="SMART" id="SM00939">
    <property type="entry name" value="PepX_C"/>
    <property type="match status" value="1"/>
</dbReference>
<dbReference type="Gene3D" id="3.40.50.1820">
    <property type="entry name" value="alpha/beta hydrolase"/>
    <property type="match status" value="1"/>
</dbReference>